<dbReference type="CDD" id="cd06171">
    <property type="entry name" value="Sigma70_r4"/>
    <property type="match status" value="1"/>
</dbReference>
<evidence type="ECO:0000256" key="4">
    <source>
        <dbReference type="ARBA" id="ARBA00023125"/>
    </source>
</evidence>
<evidence type="ECO:0000256" key="6">
    <source>
        <dbReference type="PIRNR" id="PIRNR000767"/>
    </source>
</evidence>
<dbReference type="SUPFAM" id="SSF88946">
    <property type="entry name" value="Sigma2 domain of RNA polymerase sigma factors"/>
    <property type="match status" value="1"/>
</dbReference>
<name>A0A540KF21_MALBA</name>
<dbReference type="GO" id="GO:0071482">
    <property type="term" value="P:cellular response to light stimulus"/>
    <property type="evidence" value="ECO:0007669"/>
    <property type="project" value="UniProtKB-ARBA"/>
</dbReference>
<dbReference type="InterPro" id="IPR000943">
    <property type="entry name" value="RNA_pol_sigma70"/>
</dbReference>
<dbReference type="AlphaFoldDB" id="A0A540KF21"/>
<keyword evidence="10" id="KW-1185">Reference proteome</keyword>
<keyword evidence="2 6" id="KW-0805">Transcription regulation</keyword>
<proteinExistence type="inferred from homology"/>
<dbReference type="PROSITE" id="PS00716">
    <property type="entry name" value="SIGMA70_2"/>
    <property type="match status" value="1"/>
</dbReference>
<dbReference type="InterPro" id="IPR007630">
    <property type="entry name" value="RNA_pol_sigma70_r4"/>
</dbReference>
<gene>
    <name evidence="9" type="ORF">C1H46_041636</name>
</gene>
<dbReference type="STRING" id="106549.A0A540KF21"/>
<dbReference type="InterPro" id="IPR036388">
    <property type="entry name" value="WH-like_DNA-bd_sf"/>
</dbReference>
<keyword evidence="5 6" id="KW-0804">Transcription</keyword>
<feature type="compositionally biased region" description="Polar residues" evidence="7">
    <location>
        <begin position="8"/>
        <end position="18"/>
    </location>
</feature>
<dbReference type="Gene3D" id="1.10.10.10">
    <property type="entry name" value="Winged helix-like DNA-binding domain superfamily/Winged helix DNA-binding domain"/>
    <property type="match status" value="2"/>
</dbReference>
<dbReference type="Proteomes" id="UP000315295">
    <property type="component" value="Unassembled WGS sequence"/>
</dbReference>
<protein>
    <recommendedName>
        <fullName evidence="6">RNA polymerase sigma factor</fullName>
    </recommendedName>
</protein>
<feature type="domain" description="RNA polymerase sigma-70" evidence="8">
    <location>
        <begin position="598"/>
        <end position="624"/>
    </location>
</feature>
<dbReference type="PRINTS" id="PR00046">
    <property type="entry name" value="SIGMA70FCT"/>
</dbReference>
<comment type="subcellular location">
    <subcellularLocation>
        <location evidence="6">Plastid</location>
        <location evidence="6">Chloroplast</location>
    </subcellularLocation>
</comment>
<organism evidence="9 10">
    <name type="scientific">Malus baccata</name>
    <name type="common">Siberian crab apple</name>
    <name type="synonym">Pyrus baccata</name>
    <dbReference type="NCBI Taxonomy" id="106549"/>
    <lineage>
        <taxon>Eukaryota</taxon>
        <taxon>Viridiplantae</taxon>
        <taxon>Streptophyta</taxon>
        <taxon>Embryophyta</taxon>
        <taxon>Tracheophyta</taxon>
        <taxon>Spermatophyta</taxon>
        <taxon>Magnoliopsida</taxon>
        <taxon>eudicotyledons</taxon>
        <taxon>Gunneridae</taxon>
        <taxon>Pentapetalae</taxon>
        <taxon>rosids</taxon>
        <taxon>fabids</taxon>
        <taxon>Rosales</taxon>
        <taxon>Rosaceae</taxon>
        <taxon>Amygdaloideae</taxon>
        <taxon>Maleae</taxon>
        <taxon>Malus</taxon>
    </lineage>
</organism>
<dbReference type="InterPro" id="IPR014284">
    <property type="entry name" value="RNA_pol_sigma-70_dom"/>
</dbReference>
<dbReference type="Pfam" id="PF04545">
    <property type="entry name" value="Sigma70_r4"/>
    <property type="match status" value="1"/>
</dbReference>
<comment type="function">
    <text evidence="6">Sigma factors are initiation factors that promote the attachment of plastid-encoded RNA polymerase (PEP) to specific initiation sites and are then released.</text>
</comment>
<dbReference type="InterPro" id="IPR016262">
    <property type="entry name" value="RNA_pol_sigma_SigB/C/D/F"/>
</dbReference>
<dbReference type="GO" id="GO:0003677">
    <property type="term" value="F:DNA binding"/>
    <property type="evidence" value="ECO:0007669"/>
    <property type="project" value="UniProtKB-KW"/>
</dbReference>
<evidence type="ECO:0000256" key="1">
    <source>
        <dbReference type="ARBA" id="ARBA00007788"/>
    </source>
</evidence>
<keyword evidence="6" id="KW-0150">Chloroplast</keyword>
<dbReference type="EMBL" id="VIEB01001360">
    <property type="protein sequence ID" value="TQD72837.1"/>
    <property type="molecule type" value="Genomic_DNA"/>
</dbReference>
<dbReference type="InterPro" id="IPR007627">
    <property type="entry name" value="RNA_pol_sigma70_r2"/>
</dbReference>
<reference evidence="9 10" key="1">
    <citation type="journal article" date="2019" name="G3 (Bethesda)">
        <title>Sequencing of a Wild Apple (Malus baccata) Genome Unravels the Differences Between Cultivated and Wild Apple Species Regarding Disease Resistance and Cold Tolerance.</title>
        <authorList>
            <person name="Chen X."/>
        </authorList>
    </citation>
    <scope>NUCLEOTIDE SEQUENCE [LARGE SCALE GENOMIC DNA]</scope>
    <source>
        <strain evidence="10">cv. Shandingzi</strain>
        <tissue evidence="9">Leaves</tissue>
    </source>
</reference>
<keyword evidence="6" id="KW-0934">Plastid</keyword>
<dbReference type="GO" id="GO:0006352">
    <property type="term" value="P:DNA-templated transcription initiation"/>
    <property type="evidence" value="ECO:0007669"/>
    <property type="project" value="UniProtKB-UniRule"/>
</dbReference>
<keyword evidence="3 6" id="KW-0731">Sigma factor</keyword>
<dbReference type="InterPro" id="IPR007624">
    <property type="entry name" value="RNA_pol_sigma70_r3"/>
</dbReference>
<comment type="similarity">
    <text evidence="1 6">Belongs to the sigma-70 factor family.</text>
</comment>
<evidence type="ECO:0000256" key="2">
    <source>
        <dbReference type="ARBA" id="ARBA00023015"/>
    </source>
</evidence>
<dbReference type="GO" id="GO:0016987">
    <property type="term" value="F:sigma factor activity"/>
    <property type="evidence" value="ECO:0007669"/>
    <property type="project" value="UniProtKB-UniRule"/>
</dbReference>
<evidence type="ECO:0000313" key="9">
    <source>
        <dbReference type="EMBL" id="TQD72837.1"/>
    </source>
</evidence>
<dbReference type="PIRSF" id="PIRSF000767">
    <property type="entry name" value="RNA_pol_sigma_SigB/C/D"/>
    <property type="match status" value="1"/>
</dbReference>
<dbReference type="GO" id="GO:0009507">
    <property type="term" value="C:chloroplast"/>
    <property type="evidence" value="ECO:0007669"/>
    <property type="project" value="UniProtKB-SubCell"/>
</dbReference>
<dbReference type="Pfam" id="PF04542">
    <property type="entry name" value="Sigma70_r2"/>
    <property type="match status" value="1"/>
</dbReference>
<dbReference type="PANTHER" id="PTHR30603:SF45">
    <property type="entry name" value="RNA POLYMERASE SIGMA FACTOR SIGF, CHLOROPLASTIC"/>
    <property type="match status" value="1"/>
</dbReference>
<evidence type="ECO:0000256" key="7">
    <source>
        <dbReference type="SAM" id="MobiDB-lite"/>
    </source>
</evidence>
<accession>A0A540KF21</accession>
<sequence>MEVGRHFLSSSSAFPSTTHLRHPLPSSPSSSSSTSVLGIQQLGHNYELGILLNLKNIDATATFGSRGCFWTFFCWSISGKDYFCSLACIVLMLHEQATPAVTSVPITFVARHFPTSVLLQEQRDEFKPLLHALKEEKTSQATLDRMQIEARASLNEDLKIDGFYQLVKDSEHQLLNRSGLLDVFSSLQTRVKSSALLTMEPITTASSKHMDIKPSDAVALAKKALSASKEAVSFAEDSKSMGDDFDDSVSEGLDNWLVEDEKTVRSARLLERRRRRLKKKRVSKSKVLIHETNSPTSSDVRKKINEGLNPNDPLRLFLWGPETKQLLTAKEEAELIAQVQDLFKLEEVKSRLQSQFGREPTLVEWAEAVGISCQILKSQLRSGTSSREKLIYANLRMVVHIAKQYQGRGLGLQDLMQAGILYDHPNECQQFPEGSMGLMKSVEKFKPQAGCRFATYAYWWIRQTVRKAIFQHSRTIRLPENVYTLLGKVLEAKKSCIQEGNHNPNKEELARRVGITVEKLQKLLYSTRIPLSMQQPVWADQDTTFQEITADTGTEIPHVSVEKQLMRQHVRHLLGILNLRERQIIRLRFGIEDGKQRSLSEIGNMFGLSKERVRQLESRAFLKLKQSLGSQGLGAYGPLLV</sequence>
<dbReference type="InterPro" id="IPR013324">
    <property type="entry name" value="RNA_pol_sigma_r3/r4-like"/>
</dbReference>
<evidence type="ECO:0000256" key="3">
    <source>
        <dbReference type="ARBA" id="ARBA00023082"/>
    </source>
</evidence>
<evidence type="ECO:0000259" key="8">
    <source>
        <dbReference type="PROSITE" id="PS00716"/>
    </source>
</evidence>
<keyword evidence="4 6" id="KW-0238">DNA-binding</keyword>
<evidence type="ECO:0000313" key="10">
    <source>
        <dbReference type="Proteomes" id="UP000315295"/>
    </source>
</evidence>
<dbReference type="InterPro" id="IPR050239">
    <property type="entry name" value="Sigma-70_RNA_pol_init_factors"/>
</dbReference>
<evidence type="ECO:0000256" key="5">
    <source>
        <dbReference type="ARBA" id="ARBA00023163"/>
    </source>
</evidence>
<dbReference type="PANTHER" id="PTHR30603">
    <property type="entry name" value="RNA POLYMERASE SIGMA FACTOR RPO"/>
    <property type="match status" value="1"/>
</dbReference>
<dbReference type="SUPFAM" id="SSF88659">
    <property type="entry name" value="Sigma3 and sigma4 domains of RNA polymerase sigma factors"/>
    <property type="match status" value="2"/>
</dbReference>
<feature type="region of interest" description="Disordered" evidence="7">
    <location>
        <begin position="1"/>
        <end position="32"/>
    </location>
</feature>
<comment type="caution">
    <text evidence="9">The sequence shown here is derived from an EMBL/GenBank/DDBJ whole genome shotgun (WGS) entry which is preliminary data.</text>
</comment>
<dbReference type="NCBIfam" id="TIGR02937">
    <property type="entry name" value="sigma70-ECF"/>
    <property type="match status" value="1"/>
</dbReference>
<dbReference type="Gene3D" id="1.20.120.1810">
    <property type="match status" value="1"/>
</dbReference>
<dbReference type="InterPro" id="IPR013325">
    <property type="entry name" value="RNA_pol_sigma_r2"/>
</dbReference>
<dbReference type="Pfam" id="PF04539">
    <property type="entry name" value="Sigma70_r3"/>
    <property type="match status" value="1"/>
</dbReference>